<evidence type="ECO:0000256" key="3">
    <source>
        <dbReference type="ARBA" id="ARBA00012257"/>
    </source>
</evidence>
<dbReference type="Gene3D" id="1.10.3330.10">
    <property type="entry name" value="Oxo-4-hydroxy-4-carboxy-5-ureidoimidazoline decarboxylase"/>
    <property type="match status" value="1"/>
</dbReference>
<protein>
    <recommendedName>
        <fullName evidence="3">2-oxo-4-hydroxy-4-carboxy-5-ureidoimidazoline decarboxylase</fullName>
        <ecNumber evidence="3">4.1.1.97</ecNumber>
    </recommendedName>
</protein>
<dbReference type="GO" id="GO:0051997">
    <property type="term" value="F:2-oxo-4-hydroxy-4-carboxy-5-ureidoimidazoline decarboxylase activity"/>
    <property type="evidence" value="ECO:0007669"/>
    <property type="project" value="UniProtKB-EC"/>
</dbReference>
<dbReference type="InterPro" id="IPR018020">
    <property type="entry name" value="OHCU_decarboxylase"/>
</dbReference>
<keyword evidence="10" id="KW-1185">Reference proteome</keyword>
<keyword evidence="6 9" id="KW-0456">Lyase</keyword>
<comment type="caution">
    <text evidence="9">The sequence shown here is derived from an EMBL/GenBank/DDBJ whole genome shotgun (WGS) entry which is preliminary data.</text>
</comment>
<comment type="catalytic activity">
    <reaction evidence="1">
        <text>5-hydroxy-2-oxo-4-ureido-2,5-dihydro-1H-imidazole-5-carboxylate + H(+) = (S)-allantoin + CO2</text>
        <dbReference type="Rhea" id="RHEA:26301"/>
        <dbReference type="ChEBI" id="CHEBI:15378"/>
        <dbReference type="ChEBI" id="CHEBI:15678"/>
        <dbReference type="ChEBI" id="CHEBI:16526"/>
        <dbReference type="ChEBI" id="CHEBI:58639"/>
        <dbReference type="EC" id="4.1.1.97"/>
    </reaction>
</comment>
<proteinExistence type="predicted"/>
<dbReference type="Pfam" id="PF09349">
    <property type="entry name" value="OHCU_decarbox"/>
    <property type="match status" value="1"/>
</dbReference>
<dbReference type="NCBIfam" id="TIGR03180">
    <property type="entry name" value="UraD_2"/>
    <property type="match status" value="1"/>
</dbReference>
<dbReference type="PANTHER" id="PTHR43466:SF1">
    <property type="entry name" value="2-OXO-4-HYDROXY-4-CARBOXY-5-UREIDOIMIDAZOLINE DECARBOXYLASE-RELATED"/>
    <property type="match status" value="1"/>
</dbReference>
<dbReference type="RefSeq" id="WP_344481880.1">
    <property type="nucleotide sequence ID" value="NZ_BAAASB010000016.1"/>
</dbReference>
<evidence type="ECO:0000256" key="4">
    <source>
        <dbReference type="ARBA" id="ARBA00022631"/>
    </source>
</evidence>
<feature type="domain" description="Oxo-4-hydroxy-4-carboxy-5-ureidoimidazoline decarboxylase" evidence="8">
    <location>
        <begin position="15"/>
        <end position="164"/>
    </location>
</feature>
<reference evidence="10" key="1">
    <citation type="journal article" date="2019" name="Int. J. Syst. Evol. Microbiol.">
        <title>The Global Catalogue of Microorganisms (GCM) 10K type strain sequencing project: providing services to taxonomists for standard genome sequencing and annotation.</title>
        <authorList>
            <consortium name="The Broad Institute Genomics Platform"/>
            <consortium name="The Broad Institute Genome Sequencing Center for Infectious Disease"/>
            <person name="Wu L."/>
            <person name="Ma J."/>
        </authorList>
    </citation>
    <scope>NUCLEOTIDE SEQUENCE [LARGE SCALE GENOMIC DNA]</scope>
    <source>
        <strain evidence="10">PCU 266</strain>
    </source>
</reference>
<gene>
    <name evidence="9" type="primary">uraD</name>
    <name evidence="9" type="ORF">ACFPRH_22455</name>
</gene>
<evidence type="ECO:0000256" key="2">
    <source>
        <dbReference type="ARBA" id="ARBA00004754"/>
    </source>
</evidence>
<name>A0ABW0AR69_9ACTN</name>
<keyword evidence="4" id="KW-0659">Purine metabolism</keyword>
<evidence type="ECO:0000313" key="9">
    <source>
        <dbReference type="EMBL" id="MFC5154505.1"/>
    </source>
</evidence>
<organism evidence="9 10">
    <name type="scientific">Streptomyces amakusaensis</name>
    <dbReference type="NCBI Taxonomy" id="67271"/>
    <lineage>
        <taxon>Bacteria</taxon>
        <taxon>Bacillati</taxon>
        <taxon>Actinomycetota</taxon>
        <taxon>Actinomycetes</taxon>
        <taxon>Kitasatosporales</taxon>
        <taxon>Streptomycetaceae</taxon>
        <taxon>Streptomyces</taxon>
    </lineage>
</organism>
<feature type="region of interest" description="Disordered" evidence="7">
    <location>
        <begin position="70"/>
        <end position="89"/>
    </location>
</feature>
<dbReference type="PANTHER" id="PTHR43466">
    <property type="entry name" value="2-OXO-4-HYDROXY-4-CARBOXY-5-UREIDOIMIDAZOLINE DECARBOXYLASE-RELATED"/>
    <property type="match status" value="1"/>
</dbReference>
<dbReference type="Proteomes" id="UP001596160">
    <property type="component" value="Unassembled WGS sequence"/>
</dbReference>
<evidence type="ECO:0000256" key="7">
    <source>
        <dbReference type="SAM" id="MobiDB-lite"/>
    </source>
</evidence>
<dbReference type="EC" id="4.1.1.97" evidence="3"/>
<evidence type="ECO:0000256" key="1">
    <source>
        <dbReference type="ARBA" id="ARBA00001163"/>
    </source>
</evidence>
<evidence type="ECO:0000259" key="8">
    <source>
        <dbReference type="Pfam" id="PF09349"/>
    </source>
</evidence>
<evidence type="ECO:0000256" key="5">
    <source>
        <dbReference type="ARBA" id="ARBA00022793"/>
    </source>
</evidence>
<dbReference type="InterPro" id="IPR036778">
    <property type="entry name" value="OHCU_decarboxylase_sf"/>
</dbReference>
<accession>A0ABW0AR69</accession>
<evidence type="ECO:0000313" key="10">
    <source>
        <dbReference type="Proteomes" id="UP001596160"/>
    </source>
</evidence>
<evidence type="ECO:0000256" key="6">
    <source>
        <dbReference type="ARBA" id="ARBA00023239"/>
    </source>
</evidence>
<dbReference type="InterPro" id="IPR017595">
    <property type="entry name" value="OHCU_decarboxylase-2"/>
</dbReference>
<sequence>MTPSPPPPSALARFNARPEAEAAALLHGVCACRAWGRGLLARRPFPGPEALLAASDTAVAELTARELAEALAGHPPIGRPEPGDPVSAREQRAMAGATAGLRAEMRALNQAYQERFGHVFLICATGLTAERLRDAIRLRVENPPEREREIVRTELARINRLRLARLLDGLQPPAAQRPPTPRENV</sequence>
<dbReference type="SUPFAM" id="SSF158694">
    <property type="entry name" value="UraD-Like"/>
    <property type="match status" value="1"/>
</dbReference>
<dbReference type="EMBL" id="JBHSKP010000015">
    <property type="protein sequence ID" value="MFC5154505.1"/>
    <property type="molecule type" value="Genomic_DNA"/>
</dbReference>
<keyword evidence="5" id="KW-0210">Decarboxylase</keyword>
<dbReference type="NCBIfam" id="NF010372">
    <property type="entry name" value="PRK13798.1"/>
    <property type="match status" value="1"/>
</dbReference>
<comment type="pathway">
    <text evidence="2">Purine metabolism; urate degradation; (S)-allantoin from urate: step 3/3.</text>
</comment>